<evidence type="ECO:0000313" key="2">
    <source>
        <dbReference type="Proteomes" id="UP000729402"/>
    </source>
</evidence>
<accession>A0A8J5VRU2</accession>
<dbReference type="AlphaFoldDB" id="A0A8J5VRU2"/>
<dbReference type="Proteomes" id="UP000729402">
    <property type="component" value="Unassembled WGS sequence"/>
</dbReference>
<protein>
    <submittedName>
        <fullName evidence="1">Uncharacterized protein</fullName>
    </submittedName>
</protein>
<name>A0A8J5VRU2_ZIZPA</name>
<evidence type="ECO:0000313" key="1">
    <source>
        <dbReference type="EMBL" id="KAG8069181.1"/>
    </source>
</evidence>
<reference evidence="1" key="2">
    <citation type="submission" date="2021-02" db="EMBL/GenBank/DDBJ databases">
        <authorList>
            <person name="Kimball J.A."/>
            <person name="Haas M.W."/>
            <person name="Macchietto M."/>
            <person name="Kono T."/>
            <person name="Duquette J."/>
            <person name="Shao M."/>
        </authorList>
    </citation>
    <scope>NUCLEOTIDE SEQUENCE</scope>
    <source>
        <tissue evidence="1">Fresh leaf tissue</tissue>
    </source>
</reference>
<gene>
    <name evidence="1" type="ORF">GUJ93_ZPchr0005g15426</name>
</gene>
<reference evidence="1" key="1">
    <citation type="journal article" date="2021" name="bioRxiv">
        <title>Whole Genome Assembly and Annotation of Northern Wild Rice, Zizania palustris L., Supports a Whole Genome Duplication in the Zizania Genus.</title>
        <authorList>
            <person name="Haas M."/>
            <person name="Kono T."/>
            <person name="Macchietto M."/>
            <person name="Millas R."/>
            <person name="McGilp L."/>
            <person name="Shao M."/>
            <person name="Duquette J."/>
            <person name="Hirsch C.N."/>
            <person name="Kimball J."/>
        </authorList>
    </citation>
    <scope>NUCLEOTIDE SEQUENCE</scope>
    <source>
        <tissue evidence="1">Fresh leaf tissue</tissue>
    </source>
</reference>
<organism evidence="1 2">
    <name type="scientific">Zizania palustris</name>
    <name type="common">Northern wild rice</name>
    <dbReference type="NCBI Taxonomy" id="103762"/>
    <lineage>
        <taxon>Eukaryota</taxon>
        <taxon>Viridiplantae</taxon>
        <taxon>Streptophyta</taxon>
        <taxon>Embryophyta</taxon>
        <taxon>Tracheophyta</taxon>
        <taxon>Spermatophyta</taxon>
        <taxon>Magnoliopsida</taxon>
        <taxon>Liliopsida</taxon>
        <taxon>Poales</taxon>
        <taxon>Poaceae</taxon>
        <taxon>BOP clade</taxon>
        <taxon>Oryzoideae</taxon>
        <taxon>Oryzeae</taxon>
        <taxon>Zizaniinae</taxon>
        <taxon>Zizania</taxon>
    </lineage>
</organism>
<sequence length="74" mass="7928">MPRDDATAVVDFKAWKAAGSVSSLSSGKHAREKNCAMDCAVQKLVCASRCPCLGRRAAAANNFLLCPEPWQLCT</sequence>
<dbReference type="EMBL" id="JAAALK010000284">
    <property type="protein sequence ID" value="KAG8069181.1"/>
    <property type="molecule type" value="Genomic_DNA"/>
</dbReference>
<keyword evidence="2" id="KW-1185">Reference proteome</keyword>
<proteinExistence type="predicted"/>
<comment type="caution">
    <text evidence="1">The sequence shown here is derived from an EMBL/GenBank/DDBJ whole genome shotgun (WGS) entry which is preliminary data.</text>
</comment>